<reference evidence="1 2" key="1">
    <citation type="submission" date="2017-05" db="EMBL/GenBank/DDBJ databases">
        <title>Vagococcus spp. assemblies.</title>
        <authorList>
            <person name="Gulvik C.A."/>
        </authorList>
    </citation>
    <scope>NUCLEOTIDE SEQUENCE [LARGE SCALE GENOMIC DNA]</scope>
    <source>
        <strain evidence="1 2">SS1995</strain>
    </source>
</reference>
<name>A0A430A2F9_9ENTE</name>
<gene>
    <name evidence="1" type="ORF">CBF37_01035</name>
</gene>
<proteinExistence type="predicted"/>
<accession>A0A430A2F9</accession>
<evidence type="ECO:0000313" key="1">
    <source>
        <dbReference type="EMBL" id="RSU00626.1"/>
    </source>
</evidence>
<dbReference type="InterPro" id="IPR021345">
    <property type="entry name" value="DUF2961"/>
</dbReference>
<dbReference type="Pfam" id="PF11175">
    <property type="entry name" value="DUF2961"/>
    <property type="match status" value="2"/>
</dbReference>
<comment type="caution">
    <text evidence="1">The sequence shown here is derived from an EMBL/GenBank/DDBJ whole genome shotgun (WGS) entry which is preliminary data.</text>
</comment>
<dbReference type="AlphaFoldDB" id="A0A430A2F9"/>
<evidence type="ECO:0008006" key="3">
    <source>
        <dbReference type="Google" id="ProtNLM"/>
    </source>
</evidence>
<protein>
    <recommendedName>
        <fullName evidence="3">DUF2961 domain-containing protein</fullName>
    </recommendedName>
</protein>
<organism evidence="1 2">
    <name type="scientific">Vagococcus vulneris</name>
    <dbReference type="NCBI Taxonomy" id="1977869"/>
    <lineage>
        <taxon>Bacteria</taxon>
        <taxon>Bacillati</taxon>
        <taxon>Bacillota</taxon>
        <taxon>Bacilli</taxon>
        <taxon>Lactobacillales</taxon>
        <taxon>Enterococcaceae</taxon>
        <taxon>Vagococcus</taxon>
    </lineage>
</organism>
<sequence>MSSRSLKELIDRLVDMRRLANKPKAGEKAGTFSSYDRRSYYDDQKMRYVDWAANDDNAGFIRKEGTENVAVELEGPGVIWRVWSAKPQQGKMNVYFDGEEEASYTRPFKQFFEQPTENVSPAGFPSLMPKLSGGYTSFLPIPFEKSIKITFSEDWGEYYHFTYSLYPDEILPSFQEVISKEGLIQLAEMDRALYSRGDRYEKEAISESFVLDKETHCVLDKKESGALVYMGVQLEHESYPTDVLKKILREVLLTIYWDEEEVPAVCVPLGDFFGSSPGYNLFKTLPVGMTEKRLYSNWFMPYSKGVKVELINEGTENIPLIFTYKIEELEKDQAEDYLRFHAKWHNGDFQQLNQHEFTEDGQRWPDWPLLLTEGTGRFCGVHMHILDTWASPKEESQQWWYGQDNQKTIDWWWGEGDEKFFVDGEKFPSTFGTGSEDYIGYAWAAEPPFALFDSPYAAQSLMPVDGNGHTSVLRVQICDNVPFFTSFEGFIEKYKADTWDESNQCIYEVTPFWYQEKGRNDRYQRMPKEIYTKNIE</sequence>
<dbReference type="OrthoDB" id="2518538at2"/>
<dbReference type="EMBL" id="NGJS01000001">
    <property type="protein sequence ID" value="RSU00626.1"/>
    <property type="molecule type" value="Genomic_DNA"/>
</dbReference>
<dbReference type="Proteomes" id="UP000287857">
    <property type="component" value="Unassembled WGS sequence"/>
</dbReference>
<keyword evidence="2" id="KW-1185">Reference proteome</keyword>
<dbReference type="Gene3D" id="2.60.120.1390">
    <property type="match status" value="2"/>
</dbReference>
<evidence type="ECO:0000313" key="2">
    <source>
        <dbReference type="Proteomes" id="UP000287857"/>
    </source>
</evidence>
<dbReference type="RefSeq" id="WP_125982922.1">
    <property type="nucleotide sequence ID" value="NZ_NGJS01000001.1"/>
</dbReference>